<reference evidence="1 2" key="1">
    <citation type="journal article" date="2024" name="Nat. Commun.">
        <title>Phylogenomics reveals the evolutionary origins of lichenization in chlorophyte algae.</title>
        <authorList>
            <person name="Puginier C."/>
            <person name="Libourel C."/>
            <person name="Otte J."/>
            <person name="Skaloud P."/>
            <person name="Haon M."/>
            <person name="Grisel S."/>
            <person name="Petersen M."/>
            <person name="Berrin J.G."/>
            <person name="Delaux P.M."/>
            <person name="Dal Grande F."/>
            <person name="Keller J."/>
        </authorList>
    </citation>
    <scope>NUCLEOTIDE SEQUENCE [LARGE SCALE GENOMIC DNA]</scope>
    <source>
        <strain evidence="1 2">SAG 2036</strain>
    </source>
</reference>
<name>A0AAW1NN73_9CHLO</name>
<proteinExistence type="predicted"/>
<evidence type="ECO:0000313" key="1">
    <source>
        <dbReference type="EMBL" id="KAK9792718.1"/>
    </source>
</evidence>
<evidence type="ECO:0000313" key="2">
    <source>
        <dbReference type="Proteomes" id="UP001465755"/>
    </source>
</evidence>
<accession>A0AAW1NN73</accession>
<dbReference type="Proteomes" id="UP001465755">
    <property type="component" value="Unassembled WGS sequence"/>
</dbReference>
<gene>
    <name evidence="1" type="ORF">WJX73_002645</name>
</gene>
<sequence>MPPRPARAPAGKAAASTPQALTAAFLLEADAALAQTAPHLAAHLGRQALQITAQNSFLKAPKVSQVCQACGLHRAEPELASAQVIKLSRTQRRRSLKRLASGSTASPKTELAAFAIQYSCSLCSTQACEASFPSRREAAQVLNRRHQAAVKSNASGDKQG</sequence>
<organism evidence="1 2">
    <name type="scientific">Symbiochloris irregularis</name>
    <dbReference type="NCBI Taxonomy" id="706552"/>
    <lineage>
        <taxon>Eukaryota</taxon>
        <taxon>Viridiplantae</taxon>
        <taxon>Chlorophyta</taxon>
        <taxon>core chlorophytes</taxon>
        <taxon>Trebouxiophyceae</taxon>
        <taxon>Trebouxiales</taxon>
        <taxon>Trebouxiaceae</taxon>
        <taxon>Symbiochloris</taxon>
    </lineage>
</organism>
<comment type="caution">
    <text evidence="1">The sequence shown here is derived from an EMBL/GenBank/DDBJ whole genome shotgun (WGS) entry which is preliminary data.</text>
</comment>
<keyword evidence="2" id="KW-1185">Reference proteome</keyword>
<protein>
    <submittedName>
        <fullName evidence="1">Uncharacterized protein</fullName>
    </submittedName>
</protein>
<dbReference type="EMBL" id="JALJOQ010000159">
    <property type="protein sequence ID" value="KAK9792718.1"/>
    <property type="molecule type" value="Genomic_DNA"/>
</dbReference>
<dbReference type="AlphaFoldDB" id="A0AAW1NN73"/>